<reference evidence="4 5" key="1">
    <citation type="submission" date="2015-11" db="EMBL/GenBank/DDBJ databases">
        <title>The complete genome of Buchnera aphidicola from Diuraphis noxia biotype SAM.</title>
        <authorList>
            <person name="Burger N.F.V."/>
            <person name="Oberholster A.-M."/>
        </authorList>
    </citation>
    <scope>NUCLEOTIDE SEQUENCE [LARGE SCALE GENOMIC DNA]</scope>
    <source>
        <strain evidence="4">SAM</strain>
    </source>
</reference>
<accession>A0A1B2H915</accession>
<comment type="similarity">
    <text evidence="3">Belongs to the DsrH/TusB family.</text>
</comment>
<comment type="function">
    <text evidence="3">Part of a sulfur-relay system required for 2-thiolation of 5-methylaminomethyl-2-thiouridine (mnm(5)s(2)U) at tRNA wobble positions.</text>
</comment>
<dbReference type="InterPro" id="IPR023526">
    <property type="entry name" value="Sulphur_relay_TusB"/>
</dbReference>
<keyword evidence="2 3" id="KW-0819">tRNA processing</keyword>
<dbReference type="InterPro" id="IPR007215">
    <property type="entry name" value="Sulphur_relay_TusB/DsrH"/>
</dbReference>
<dbReference type="Pfam" id="PF04077">
    <property type="entry name" value="DsrH"/>
    <property type="match status" value="1"/>
</dbReference>
<dbReference type="NCBIfam" id="TIGR03011">
    <property type="entry name" value="sulf_tusB_dsrH"/>
    <property type="match status" value="1"/>
</dbReference>
<dbReference type="PANTHER" id="PTHR37526">
    <property type="entry name" value="PROTEIN TUSB"/>
    <property type="match status" value="1"/>
</dbReference>
<comment type="subunit">
    <text evidence="3">Heterohexamer, formed by a dimer of trimers. The hexameric TusBCD complex contains 2 copies each of TusB, TusC and TusD. The TusBCD complex interacts with TusE.</text>
</comment>
<dbReference type="PANTHER" id="PTHR37526:SF1">
    <property type="entry name" value="PROTEIN TUSB"/>
    <property type="match status" value="1"/>
</dbReference>
<evidence type="ECO:0000256" key="2">
    <source>
        <dbReference type="ARBA" id="ARBA00022694"/>
    </source>
</evidence>
<dbReference type="STRING" id="118101.ATN01_02635"/>
<dbReference type="NCBIfam" id="NF010035">
    <property type="entry name" value="PRK13510.1"/>
    <property type="match status" value="1"/>
</dbReference>
<dbReference type="InterPro" id="IPR027396">
    <property type="entry name" value="DsrEFH-like"/>
</dbReference>
<dbReference type="PATRIC" id="fig|118101.4.peg.525"/>
<sequence length="95" mass="10862">MLHTLMKSPFLSNISLLTSMLKTSDSFLALQDGVLIGLIDNIFLKNIIMSSAKLYLIKDDVYARGIQKNISNKFVLISYIHFVSLTLKHKQQMTW</sequence>
<dbReference type="GO" id="GO:0002143">
    <property type="term" value="P:tRNA wobble position uridine thiolation"/>
    <property type="evidence" value="ECO:0007669"/>
    <property type="project" value="InterPro"/>
</dbReference>
<keyword evidence="1 3" id="KW-0963">Cytoplasm</keyword>
<dbReference type="EMBL" id="CP013259">
    <property type="protein sequence ID" value="ANZ22714.1"/>
    <property type="molecule type" value="Genomic_DNA"/>
</dbReference>
<gene>
    <name evidence="3" type="primary">tusB</name>
    <name evidence="4" type="ORF">ATN01_02635</name>
</gene>
<dbReference type="RefSeq" id="WP_075433534.1">
    <property type="nucleotide sequence ID" value="NZ_CP013259.1"/>
</dbReference>
<dbReference type="GO" id="GO:1990228">
    <property type="term" value="C:sulfurtransferase complex"/>
    <property type="evidence" value="ECO:0007669"/>
    <property type="project" value="TreeGrafter"/>
</dbReference>
<dbReference type="SUPFAM" id="SSF75169">
    <property type="entry name" value="DsrEFH-like"/>
    <property type="match status" value="1"/>
</dbReference>
<dbReference type="Gene3D" id="3.40.1260.10">
    <property type="entry name" value="DsrEFH-like"/>
    <property type="match status" value="1"/>
</dbReference>
<dbReference type="HAMAP" id="MF_01564">
    <property type="entry name" value="Thiourid_synth_B"/>
    <property type="match status" value="1"/>
</dbReference>
<evidence type="ECO:0000313" key="5">
    <source>
        <dbReference type="Proteomes" id="UP000093070"/>
    </source>
</evidence>
<organism evidence="4 5">
    <name type="scientific">Buchnera aphidicola subsp. Diuraphis noxia</name>
    <dbReference type="NCBI Taxonomy" id="118101"/>
    <lineage>
        <taxon>Bacteria</taxon>
        <taxon>Pseudomonadati</taxon>
        <taxon>Pseudomonadota</taxon>
        <taxon>Gammaproteobacteria</taxon>
        <taxon>Enterobacterales</taxon>
        <taxon>Erwiniaceae</taxon>
        <taxon>Buchnera</taxon>
    </lineage>
</organism>
<proteinExistence type="inferred from homology"/>
<evidence type="ECO:0000256" key="3">
    <source>
        <dbReference type="HAMAP-Rule" id="MF_01564"/>
    </source>
</evidence>
<evidence type="ECO:0000313" key="4">
    <source>
        <dbReference type="EMBL" id="ANZ22714.1"/>
    </source>
</evidence>
<evidence type="ECO:0000256" key="1">
    <source>
        <dbReference type="ARBA" id="ARBA00022490"/>
    </source>
</evidence>
<dbReference type="OrthoDB" id="9795117at2"/>
<comment type="subcellular location">
    <subcellularLocation>
        <location evidence="3">Cytoplasm</location>
    </subcellularLocation>
</comment>
<protein>
    <recommendedName>
        <fullName evidence="3">Protein TusB</fullName>
    </recommendedName>
    <alternativeName>
        <fullName evidence="3">tRNA 2-thiouridine synthesizing protein B</fullName>
    </alternativeName>
</protein>
<name>A0A1B2H915_BUCDN</name>
<dbReference type="AlphaFoldDB" id="A0A1B2H915"/>
<dbReference type="Proteomes" id="UP000093070">
    <property type="component" value="Chromosome"/>
</dbReference>